<dbReference type="Proteomes" id="UP000011687">
    <property type="component" value="Unassembled WGS sequence"/>
</dbReference>
<keyword evidence="1" id="KW-0472">Membrane</keyword>
<dbReference type="InterPro" id="IPR009339">
    <property type="entry name" value="DUF998"/>
</dbReference>
<accession>M0KZB9</accession>
<feature type="transmembrane region" description="Helical" evidence="1">
    <location>
        <begin position="70"/>
        <end position="90"/>
    </location>
</feature>
<feature type="transmembrane region" description="Helical" evidence="1">
    <location>
        <begin position="149"/>
        <end position="171"/>
    </location>
</feature>
<feature type="transmembrane region" description="Helical" evidence="1">
    <location>
        <begin position="122"/>
        <end position="142"/>
    </location>
</feature>
<evidence type="ECO:0000313" key="2">
    <source>
        <dbReference type="EMBL" id="EMA26611.1"/>
    </source>
</evidence>
<keyword evidence="1" id="KW-1133">Transmembrane helix</keyword>
<sequence length="225" mass="24148">MTNSDRLLSRLGFSESSGAGFSLTLAGFIGFMGIITAEVLYPNYSTRQDISDLRSTRPPNPVIHEPSATIFNTTMLVTGAMVLLSAYFLYRTMDRRGFPLALAVFGFVAFGVGVFPGNATPWHGIFALLTFFSGDITVVLSSQVVSRPFSFLCGLFGGISLLVLVSVFVYGLLVGGPSPVEPLGPGGIERWVVYPIIIWLPAFGGYLLASSGDTVGDYPNRQTPE</sequence>
<dbReference type="Pfam" id="PF06197">
    <property type="entry name" value="DUF998"/>
    <property type="match status" value="1"/>
</dbReference>
<dbReference type="RefSeq" id="WP_007187740.1">
    <property type="nucleotide sequence ID" value="NZ_AOLS01000008.1"/>
</dbReference>
<gene>
    <name evidence="2" type="ORF">C435_00889</name>
</gene>
<evidence type="ECO:0000313" key="3">
    <source>
        <dbReference type="Proteomes" id="UP000011687"/>
    </source>
</evidence>
<organism evidence="2 3">
    <name type="scientific">Haloarcula marismortui ATCC 33799</name>
    <dbReference type="NCBI Taxonomy" id="662475"/>
    <lineage>
        <taxon>Archaea</taxon>
        <taxon>Methanobacteriati</taxon>
        <taxon>Methanobacteriota</taxon>
        <taxon>Stenosarchaea group</taxon>
        <taxon>Halobacteria</taxon>
        <taxon>Halobacteriales</taxon>
        <taxon>Haloarculaceae</taxon>
        <taxon>Haloarcula</taxon>
    </lineage>
</organism>
<dbReference type="AlphaFoldDB" id="M0KZB9"/>
<evidence type="ECO:0000256" key="1">
    <source>
        <dbReference type="SAM" id="Phobius"/>
    </source>
</evidence>
<dbReference type="PATRIC" id="fig|662475.6.peg.170"/>
<reference evidence="2 3" key="1">
    <citation type="journal article" date="2014" name="PLoS Genet.">
        <title>Phylogenetically driven sequencing of extremely halophilic archaea reveals strategies for static and dynamic osmo-response.</title>
        <authorList>
            <person name="Becker E.A."/>
            <person name="Seitzer P.M."/>
            <person name="Tritt A."/>
            <person name="Larsen D."/>
            <person name="Krusor M."/>
            <person name="Yao A.I."/>
            <person name="Wu D."/>
            <person name="Madern D."/>
            <person name="Eisen J.A."/>
            <person name="Darling A.E."/>
            <person name="Facciotti M.T."/>
        </authorList>
    </citation>
    <scope>NUCLEOTIDE SEQUENCE [LARGE SCALE GENOMIC DNA]</scope>
    <source>
        <strain evidence="2 3">ATCC 33799</strain>
    </source>
</reference>
<feature type="transmembrane region" description="Helical" evidence="1">
    <location>
        <begin position="97"/>
        <end position="116"/>
    </location>
</feature>
<keyword evidence="1" id="KW-0812">Transmembrane</keyword>
<dbReference type="EMBL" id="AOLS01000008">
    <property type="protein sequence ID" value="EMA26611.1"/>
    <property type="molecule type" value="Genomic_DNA"/>
</dbReference>
<evidence type="ECO:0008006" key="4">
    <source>
        <dbReference type="Google" id="ProtNLM"/>
    </source>
</evidence>
<feature type="transmembrane region" description="Helical" evidence="1">
    <location>
        <begin position="21"/>
        <end position="41"/>
    </location>
</feature>
<name>M0KZB9_9EURY</name>
<protein>
    <recommendedName>
        <fullName evidence="4">DUF998 domain-containing protein</fullName>
    </recommendedName>
</protein>
<keyword evidence="3" id="KW-1185">Reference proteome</keyword>
<comment type="caution">
    <text evidence="2">The sequence shown here is derived from an EMBL/GenBank/DDBJ whole genome shotgun (WGS) entry which is preliminary data.</text>
</comment>
<proteinExistence type="predicted"/>
<feature type="transmembrane region" description="Helical" evidence="1">
    <location>
        <begin position="191"/>
        <end position="209"/>
    </location>
</feature>